<feature type="region of interest" description="Disordered" evidence="1">
    <location>
        <begin position="132"/>
        <end position="236"/>
    </location>
</feature>
<feature type="region of interest" description="Disordered" evidence="1">
    <location>
        <begin position="75"/>
        <end position="105"/>
    </location>
</feature>
<sequence>MSRERSNNRRDVRFCRILQEQERSRVWIRFLSSLLSVCFLKRRVKTGGMDPPPTPPPPNHPRSLQVTNHETTAFDPASEGLRGAPLAPSGPLWPPLAPSGPGRAGGLNKRRLTEAIISFSFITLFRLERKEKQRRSRSEALGSSPVREEETGGERRREEEQVRGSGFQPRQGGGDKRRREEEQVRGSGFQPCQGGGDKRRREEERGGAGQRLWVPAPSGRRRQEERGGAASLSILC</sequence>
<evidence type="ECO:0000256" key="1">
    <source>
        <dbReference type="SAM" id="MobiDB-lite"/>
    </source>
</evidence>
<feature type="compositionally biased region" description="Basic and acidic residues" evidence="1">
    <location>
        <begin position="196"/>
        <end position="206"/>
    </location>
</feature>
<proteinExistence type="predicted"/>
<keyword evidence="3" id="KW-1185">Reference proteome</keyword>
<feature type="compositionally biased region" description="Basic and acidic residues" evidence="1">
    <location>
        <begin position="146"/>
        <end position="162"/>
    </location>
</feature>
<evidence type="ECO:0000313" key="3">
    <source>
        <dbReference type="Proteomes" id="UP001153269"/>
    </source>
</evidence>
<feature type="compositionally biased region" description="Basic and acidic residues" evidence="1">
    <location>
        <begin position="173"/>
        <end position="184"/>
    </location>
</feature>
<gene>
    <name evidence="2" type="ORF">PLEPLA_LOCUS47049</name>
</gene>
<accession>A0A9N7ZDJ5</accession>
<protein>
    <submittedName>
        <fullName evidence="2">Uncharacterized protein</fullName>
    </submittedName>
</protein>
<comment type="caution">
    <text evidence="2">The sequence shown here is derived from an EMBL/GenBank/DDBJ whole genome shotgun (WGS) entry which is preliminary data.</text>
</comment>
<dbReference type="EMBL" id="CADEAL010004421">
    <property type="protein sequence ID" value="CAB1459212.1"/>
    <property type="molecule type" value="Genomic_DNA"/>
</dbReference>
<name>A0A9N7ZDJ5_PLEPL</name>
<dbReference type="AlphaFoldDB" id="A0A9N7ZDJ5"/>
<dbReference type="Proteomes" id="UP001153269">
    <property type="component" value="Unassembled WGS sequence"/>
</dbReference>
<organism evidence="2 3">
    <name type="scientific">Pleuronectes platessa</name>
    <name type="common">European plaice</name>
    <dbReference type="NCBI Taxonomy" id="8262"/>
    <lineage>
        <taxon>Eukaryota</taxon>
        <taxon>Metazoa</taxon>
        <taxon>Chordata</taxon>
        <taxon>Craniata</taxon>
        <taxon>Vertebrata</taxon>
        <taxon>Euteleostomi</taxon>
        <taxon>Actinopterygii</taxon>
        <taxon>Neopterygii</taxon>
        <taxon>Teleostei</taxon>
        <taxon>Neoteleostei</taxon>
        <taxon>Acanthomorphata</taxon>
        <taxon>Carangaria</taxon>
        <taxon>Pleuronectiformes</taxon>
        <taxon>Pleuronectoidei</taxon>
        <taxon>Pleuronectidae</taxon>
        <taxon>Pleuronectes</taxon>
    </lineage>
</organism>
<evidence type="ECO:0000313" key="2">
    <source>
        <dbReference type="EMBL" id="CAB1459212.1"/>
    </source>
</evidence>
<reference evidence="2" key="1">
    <citation type="submission" date="2020-03" db="EMBL/GenBank/DDBJ databases">
        <authorList>
            <person name="Weist P."/>
        </authorList>
    </citation>
    <scope>NUCLEOTIDE SEQUENCE</scope>
</reference>